<keyword evidence="2" id="KW-0378">Hydrolase</keyword>
<proteinExistence type="predicted"/>
<reference evidence="5" key="1">
    <citation type="journal article" date="2015" name="J. Antimicrob. Chemother.">
        <title>A type 2 A/C2 plasmid carrying the aacC4 apramycin resistance gene and the erm(42) erythromycin resistance gene recovered from two Salmonella enterica serovars.</title>
        <authorList>
            <person name="Harmer C.J."/>
            <person name="Holt K.E."/>
            <person name="Hall R.M."/>
        </authorList>
    </citation>
    <scope>NUCLEOTIDE SEQUENCE</scope>
    <source>
        <strain evidence="5">SRC119</strain>
        <plasmid evidence="5">pSRC119-A/C</plasmid>
    </source>
</reference>
<evidence type="ECO:0000256" key="2">
    <source>
        <dbReference type="ARBA" id="ARBA00022801"/>
    </source>
</evidence>
<accession>A0A097J0K5</accession>
<dbReference type="CDD" id="cd06127">
    <property type="entry name" value="DEDDh"/>
    <property type="match status" value="1"/>
</dbReference>
<keyword evidence="1" id="KW-0540">Nuclease</keyword>
<dbReference type="GO" id="GO:0003676">
    <property type="term" value="F:nucleic acid binding"/>
    <property type="evidence" value="ECO:0007669"/>
    <property type="project" value="InterPro"/>
</dbReference>
<evidence type="ECO:0000313" key="5">
    <source>
        <dbReference type="EMBL" id="AIT72686.1"/>
    </source>
</evidence>
<dbReference type="InterPro" id="IPR012337">
    <property type="entry name" value="RNaseH-like_sf"/>
</dbReference>
<organism evidence="5">
    <name type="scientific">Salmonella senftenberg</name>
    <dbReference type="NCBI Taxonomy" id="28150"/>
    <lineage>
        <taxon>Bacteria</taxon>
        <taxon>Pseudomonadati</taxon>
        <taxon>Pseudomonadota</taxon>
        <taxon>Gammaproteobacteria</taxon>
        <taxon>Enterobacterales</taxon>
        <taxon>Enterobacteriaceae</taxon>
        <taxon>Salmonella</taxon>
    </lineage>
</organism>
<keyword evidence="3" id="KW-0269">Exonuclease</keyword>
<dbReference type="GO" id="GO:0006259">
    <property type="term" value="P:DNA metabolic process"/>
    <property type="evidence" value="ECO:0007669"/>
    <property type="project" value="UniProtKB-ARBA"/>
</dbReference>
<evidence type="ECO:0000259" key="4">
    <source>
        <dbReference type="SMART" id="SM00479"/>
    </source>
</evidence>
<dbReference type="InterPro" id="IPR036397">
    <property type="entry name" value="RNaseH_sf"/>
</dbReference>
<dbReference type="Gene3D" id="3.30.420.10">
    <property type="entry name" value="Ribonuclease H-like superfamily/Ribonuclease H"/>
    <property type="match status" value="1"/>
</dbReference>
<dbReference type="AlphaFoldDB" id="A0A097J0K5"/>
<name>A0A097J0K5_SALSE</name>
<dbReference type="SMART" id="SM00479">
    <property type="entry name" value="EXOIII"/>
    <property type="match status" value="1"/>
</dbReference>
<evidence type="ECO:0000256" key="3">
    <source>
        <dbReference type="ARBA" id="ARBA00022839"/>
    </source>
</evidence>
<dbReference type="SUPFAM" id="SSF53098">
    <property type="entry name" value="Ribonuclease H-like"/>
    <property type="match status" value="1"/>
</dbReference>
<sequence length="259" mass="28283">MKPKPGVEPVSFYKNGYGGQFGVYRIADCQPMRRRGCSPASQKQIRAQSILSVKARMRSNLAKASVMAQRWVALEPLVLDTETTGLGERDQVIELAVTDIRGAVLLCTRLRPTVEIDPQAMGVHGITETELSNEPTWTQVAPALARLLSGRHLVIFNSSFDSRMLRQTASAFGDQLSWWQEQNCLCAMKLAADAFGSTNRHGTISLADATCEAGVSWKGRAHSAATDAIATADLVTEIAKVQRDLVVQLQELQSKGNLE</sequence>
<evidence type="ECO:0000256" key="1">
    <source>
        <dbReference type="ARBA" id="ARBA00022722"/>
    </source>
</evidence>
<dbReference type="InterPro" id="IPR013520">
    <property type="entry name" value="Ribonucl_H"/>
</dbReference>
<gene>
    <name evidence="5" type="primary">yacC</name>
</gene>
<dbReference type="Pfam" id="PF00929">
    <property type="entry name" value="RNase_T"/>
    <property type="match status" value="1"/>
</dbReference>
<dbReference type="PANTHER" id="PTHR30231:SF4">
    <property type="entry name" value="PROTEIN NEN2"/>
    <property type="match status" value="1"/>
</dbReference>
<protein>
    <submittedName>
        <fullName evidence="5">YacC</fullName>
    </submittedName>
</protein>
<dbReference type="GO" id="GO:0008408">
    <property type="term" value="F:3'-5' exonuclease activity"/>
    <property type="evidence" value="ECO:0007669"/>
    <property type="project" value="TreeGrafter"/>
</dbReference>
<feature type="domain" description="Exonuclease" evidence="4">
    <location>
        <begin position="75"/>
        <end position="244"/>
    </location>
</feature>
<geneLocation type="plasmid" evidence="5">
    <name>pSRC119-A/C</name>
</geneLocation>
<dbReference type="PANTHER" id="PTHR30231">
    <property type="entry name" value="DNA POLYMERASE III SUBUNIT EPSILON"/>
    <property type="match status" value="1"/>
</dbReference>
<dbReference type="EMBL" id="KM670336">
    <property type="protein sequence ID" value="AIT72686.1"/>
    <property type="molecule type" value="Genomic_DNA"/>
</dbReference>
<keyword evidence="5" id="KW-0614">Plasmid</keyword>